<dbReference type="InterPro" id="IPR025637">
    <property type="entry name" value="DUF4333"/>
</dbReference>
<evidence type="ECO:0000313" key="4">
    <source>
        <dbReference type="EMBL" id="SDC76739.1"/>
    </source>
</evidence>
<dbReference type="EMBL" id="FMZE01000003">
    <property type="protein sequence ID" value="SDC76739.1"/>
    <property type="molecule type" value="Genomic_DNA"/>
</dbReference>
<reference evidence="4 5" key="1">
    <citation type="submission" date="2016-10" db="EMBL/GenBank/DDBJ databases">
        <authorList>
            <person name="de Groot N.N."/>
        </authorList>
    </citation>
    <scope>NUCLEOTIDE SEQUENCE [LARGE SCALE GENOMIC DNA]</scope>
    <source>
        <strain evidence="4 5">CGMCC 4.5506</strain>
    </source>
</reference>
<feature type="compositionally biased region" description="Low complexity" evidence="1">
    <location>
        <begin position="1"/>
        <end position="41"/>
    </location>
</feature>
<evidence type="ECO:0000256" key="2">
    <source>
        <dbReference type="SAM" id="Phobius"/>
    </source>
</evidence>
<evidence type="ECO:0000259" key="3">
    <source>
        <dbReference type="Pfam" id="PF14230"/>
    </source>
</evidence>
<dbReference type="OrthoDB" id="3625154at2"/>
<dbReference type="RefSeq" id="WP_091802231.1">
    <property type="nucleotide sequence ID" value="NZ_CP016353.1"/>
</dbReference>
<keyword evidence="5" id="KW-1185">Reference proteome</keyword>
<dbReference type="STRING" id="530584.SAMN05421630_103547"/>
<feature type="region of interest" description="Disordered" evidence="1">
    <location>
        <begin position="1"/>
        <end position="112"/>
    </location>
</feature>
<feature type="domain" description="DUF4333" evidence="3">
    <location>
        <begin position="131"/>
        <end position="204"/>
    </location>
</feature>
<keyword evidence="2" id="KW-0472">Membrane</keyword>
<feature type="transmembrane region" description="Helical" evidence="2">
    <location>
        <begin position="115"/>
        <end position="135"/>
    </location>
</feature>
<dbReference type="KEGG" id="pmad:BAY61_02950"/>
<dbReference type="Pfam" id="PF14230">
    <property type="entry name" value="DUF4333"/>
    <property type="match status" value="1"/>
</dbReference>
<evidence type="ECO:0000313" key="5">
    <source>
        <dbReference type="Proteomes" id="UP000199494"/>
    </source>
</evidence>
<evidence type="ECO:0000256" key="1">
    <source>
        <dbReference type="SAM" id="MobiDB-lite"/>
    </source>
</evidence>
<accession>A0A222VJW6</accession>
<keyword evidence="2" id="KW-0812">Transmembrane</keyword>
<name>A0A222VJW6_9PSEU</name>
<gene>
    <name evidence="4" type="ORF">SAMN05421630_103547</name>
</gene>
<keyword evidence="2" id="KW-1133">Transmembrane helix</keyword>
<dbReference type="AlphaFoldDB" id="A0A222VJW6"/>
<sequence length="214" mass="22803">MTQPPNQPQGWWQPPSPAQGYPQQGPPQHSQHPQQGAPQGQQYGGQQGQPGHPGQQGPQHQAPPQGHGHYGTQGGHAPQPQTGPQPAFGGSFQSQYGGLGAFERKPERKPKRRKTWWIAGSAAGVLVVGAGILTWQLGLFGGDVLDQDSLQTNVASVLRDSYGEHDVSNVECPGRQAINTGNEFTCTVEIGGQTKSVSIRVLNDKPEYEVGAPN</sequence>
<proteinExistence type="predicted"/>
<dbReference type="Proteomes" id="UP000199494">
    <property type="component" value="Unassembled WGS sequence"/>
</dbReference>
<feature type="compositionally biased region" description="Low complexity" evidence="1">
    <location>
        <begin position="49"/>
        <end position="67"/>
    </location>
</feature>
<organism evidence="4 5">
    <name type="scientific">Prauserella marina</name>
    <dbReference type="NCBI Taxonomy" id="530584"/>
    <lineage>
        <taxon>Bacteria</taxon>
        <taxon>Bacillati</taxon>
        <taxon>Actinomycetota</taxon>
        <taxon>Actinomycetes</taxon>
        <taxon>Pseudonocardiales</taxon>
        <taxon>Pseudonocardiaceae</taxon>
        <taxon>Prauserella</taxon>
    </lineage>
</organism>
<protein>
    <recommendedName>
        <fullName evidence="3">DUF4333 domain-containing protein</fullName>
    </recommendedName>
</protein>